<evidence type="ECO:0000313" key="2">
    <source>
        <dbReference type="Proteomes" id="UP000461948"/>
    </source>
</evidence>
<reference evidence="1 2" key="1">
    <citation type="submission" date="2019-11" db="EMBL/GenBank/DDBJ databases">
        <title>Draft Genome Sequence of Plant Growth-Promoting Rhizosphere-Associated Bacteria.</title>
        <authorList>
            <person name="Vasilyev I.Y."/>
            <person name="Radchenko V."/>
            <person name="Ilnitskaya E.V."/>
        </authorList>
    </citation>
    <scope>NUCLEOTIDE SEQUENCE [LARGE SCALE GENOMIC DNA]</scope>
    <source>
        <strain evidence="1 2">VRA_MhP_f</strain>
    </source>
</reference>
<sequence>MRILGVRAAPKEASFVVFCTEKQELVCVDIIKIPLILETPEKLKFIRNNILDILREYSVAKACIRITESNSQNLNIDRLYIEGVIQEALSSSNVSSYANSRQKTICSKLGITSKEFKSIIAGEMAFKNIDTSEYDANTNEAILASLSMEDF</sequence>
<proteinExistence type="predicted"/>
<dbReference type="AlphaFoldDB" id="A0A7X2MN33"/>
<evidence type="ECO:0008006" key="3">
    <source>
        <dbReference type="Google" id="ProtNLM"/>
    </source>
</evidence>
<comment type="caution">
    <text evidence="1">The sequence shown here is derived from an EMBL/GenBank/DDBJ whole genome shotgun (WGS) entry which is preliminary data.</text>
</comment>
<protein>
    <recommendedName>
        <fullName evidence="3">Holliday junction resolvase RuvC</fullName>
    </recommendedName>
</protein>
<gene>
    <name evidence="1" type="ORF">GKC49_13875</name>
</gene>
<organism evidence="1 2">
    <name type="scientific">Enterobacter agglomerans</name>
    <name type="common">Erwinia herbicola</name>
    <name type="synonym">Pantoea agglomerans</name>
    <dbReference type="NCBI Taxonomy" id="549"/>
    <lineage>
        <taxon>Bacteria</taxon>
        <taxon>Pseudomonadati</taxon>
        <taxon>Pseudomonadota</taxon>
        <taxon>Gammaproteobacteria</taxon>
        <taxon>Enterobacterales</taxon>
        <taxon>Erwiniaceae</taxon>
        <taxon>Pantoea</taxon>
        <taxon>Pantoea agglomerans group</taxon>
    </lineage>
</organism>
<evidence type="ECO:0000313" key="1">
    <source>
        <dbReference type="EMBL" id="MSE16165.1"/>
    </source>
</evidence>
<accession>A0A7X2MN33</accession>
<dbReference type="Proteomes" id="UP000461948">
    <property type="component" value="Unassembled WGS sequence"/>
</dbReference>
<dbReference type="EMBL" id="WKLC01000599">
    <property type="protein sequence ID" value="MSE16165.1"/>
    <property type="molecule type" value="Genomic_DNA"/>
</dbReference>
<dbReference type="RefSeq" id="WP_425001467.1">
    <property type="nucleotide sequence ID" value="NZ_JBBJQD010000005.1"/>
</dbReference>
<name>A0A7X2MN33_ENTAG</name>